<gene>
    <name evidence="1" type="ORF">HMPREF3195_00117</name>
</gene>
<accession>A0A135YZB2</accession>
<name>A0A135YZB2_9FIRM</name>
<dbReference type="Gene3D" id="2.170.120.30">
    <property type="match status" value="1"/>
</dbReference>
<dbReference type="Proteomes" id="UP000070326">
    <property type="component" value="Unassembled WGS sequence"/>
</dbReference>
<dbReference type="Gene3D" id="2.170.120.40">
    <property type="entry name" value="YbbR-like domain"/>
    <property type="match status" value="1"/>
</dbReference>
<evidence type="ECO:0008006" key="3">
    <source>
        <dbReference type="Google" id="ProtNLM"/>
    </source>
</evidence>
<reference evidence="1 2" key="1">
    <citation type="submission" date="2016-02" db="EMBL/GenBank/DDBJ databases">
        <authorList>
            <person name="Wen L."/>
            <person name="He K."/>
            <person name="Yang H."/>
        </authorList>
    </citation>
    <scope>NUCLEOTIDE SEQUENCE [LARGE SCALE GENOMIC DNA]</scope>
    <source>
        <strain evidence="1 2">MJR8628A</strain>
    </source>
</reference>
<dbReference type="eggNOG" id="COG4856">
    <property type="taxonomic scope" value="Bacteria"/>
</dbReference>
<dbReference type="STRING" id="1261.HMPREF3195_00117"/>
<evidence type="ECO:0000313" key="1">
    <source>
        <dbReference type="EMBL" id="KXI14746.1"/>
    </source>
</evidence>
<dbReference type="PATRIC" id="fig|1261.3.peg.1130"/>
<dbReference type="AlphaFoldDB" id="A0A135YZB2"/>
<sequence>MNKKPLNNKKNIKTKIISVAAAVALWMYVIAVVDPEDRKVIEDIPITIKNTQQIEKEGYVIYPKDHMTTDITLEGKLSEIQKITKNSVSIYGEVINPVEGKNTVSLSSNISSHVSREIKESSFVVNLEKKITKKVPVKIEIPSNYKEKIHSANGEYKYLKVSGPRSLVDEVSYVSATINTDKLEKMSDKTQVVQEIYLLAFTKNKKPVSVDIEIKKMDVEIKFAIEKEVEVVPNLGNWDITRDSLSISPEKVTIIGDNETLKNIEEISTNRLNEEDFSNASSKKVKLVIPDDIKIKGDIEEVQISKK</sequence>
<evidence type="ECO:0000313" key="2">
    <source>
        <dbReference type="Proteomes" id="UP000070326"/>
    </source>
</evidence>
<dbReference type="InterPro" id="IPR053154">
    <property type="entry name" value="c-di-AMP_regulator"/>
</dbReference>
<dbReference type="EMBL" id="LSQZ01000002">
    <property type="protein sequence ID" value="KXI14746.1"/>
    <property type="molecule type" value="Genomic_DNA"/>
</dbReference>
<dbReference type="RefSeq" id="WP_060916832.1">
    <property type="nucleotide sequence ID" value="NZ_CP096607.1"/>
</dbReference>
<protein>
    <recommendedName>
        <fullName evidence="3">YbbR-like protein</fullName>
    </recommendedName>
</protein>
<dbReference type="PANTHER" id="PTHR37804:SF1">
    <property type="entry name" value="CDAA REGULATORY PROTEIN CDAR"/>
    <property type="match status" value="1"/>
</dbReference>
<organism evidence="1 2">
    <name type="scientific">Peptostreptococcus anaerobius</name>
    <dbReference type="NCBI Taxonomy" id="1261"/>
    <lineage>
        <taxon>Bacteria</taxon>
        <taxon>Bacillati</taxon>
        <taxon>Bacillota</taxon>
        <taxon>Clostridia</taxon>
        <taxon>Peptostreptococcales</taxon>
        <taxon>Peptostreptococcaceae</taxon>
        <taxon>Peptostreptococcus</taxon>
    </lineage>
</organism>
<dbReference type="PANTHER" id="PTHR37804">
    <property type="entry name" value="CDAA REGULATORY PROTEIN CDAR"/>
    <property type="match status" value="1"/>
</dbReference>
<comment type="caution">
    <text evidence="1">The sequence shown here is derived from an EMBL/GenBank/DDBJ whole genome shotgun (WGS) entry which is preliminary data.</text>
</comment>
<proteinExistence type="predicted"/>